<feature type="signal peptide" evidence="4">
    <location>
        <begin position="1"/>
        <end position="20"/>
    </location>
</feature>
<dbReference type="Gene3D" id="3.30.1330.60">
    <property type="entry name" value="OmpA-like domain"/>
    <property type="match status" value="1"/>
</dbReference>
<feature type="chain" id="PRO_5015732512" evidence="4">
    <location>
        <begin position="21"/>
        <end position="194"/>
    </location>
</feature>
<dbReference type="KEGG" id="otk:C6570_10155"/>
<organism evidence="6 7">
    <name type="scientific">Ottowia oryzae</name>
    <dbReference type="NCBI Taxonomy" id="2109914"/>
    <lineage>
        <taxon>Bacteria</taxon>
        <taxon>Pseudomonadati</taxon>
        <taxon>Pseudomonadota</taxon>
        <taxon>Betaproteobacteria</taxon>
        <taxon>Burkholderiales</taxon>
        <taxon>Comamonadaceae</taxon>
        <taxon>Ottowia</taxon>
    </lineage>
</organism>
<gene>
    <name evidence="6" type="ORF">C6570_10155</name>
</gene>
<reference evidence="6 7" key="1">
    <citation type="submission" date="2018-03" db="EMBL/GenBank/DDBJ databases">
        <title>Genome sequencing of Ottowia sp.</title>
        <authorList>
            <person name="Kim S.-J."/>
            <person name="Heo J."/>
            <person name="Kwon S.-W."/>
        </authorList>
    </citation>
    <scope>NUCLEOTIDE SEQUENCE [LARGE SCALE GENOMIC DNA]</scope>
    <source>
        <strain evidence="6 7">KADR8-3</strain>
    </source>
</reference>
<dbReference type="OrthoDB" id="8586796at2"/>
<proteinExistence type="predicted"/>
<name>A0A2S0MFE4_9BURK</name>
<dbReference type="InterPro" id="IPR006664">
    <property type="entry name" value="OMP_bac"/>
</dbReference>
<evidence type="ECO:0000256" key="3">
    <source>
        <dbReference type="PROSITE-ProRule" id="PRU00473"/>
    </source>
</evidence>
<keyword evidence="7" id="KW-1185">Reference proteome</keyword>
<evidence type="ECO:0000256" key="2">
    <source>
        <dbReference type="ARBA" id="ARBA00023136"/>
    </source>
</evidence>
<dbReference type="InterPro" id="IPR006665">
    <property type="entry name" value="OmpA-like"/>
</dbReference>
<dbReference type="PROSITE" id="PS51123">
    <property type="entry name" value="OMPA_2"/>
    <property type="match status" value="1"/>
</dbReference>
<evidence type="ECO:0000256" key="1">
    <source>
        <dbReference type="ARBA" id="ARBA00004442"/>
    </source>
</evidence>
<dbReference type="EMBL" id="CP027666">
    <property type="protein sequence ID" value="AVO34546.1"/>
    <property type="molecule type" value="Genomic_DNA"/>
</dbReference>
<keyword evidence="6" id="KW-0282">Flagellum</keyword>
<evidence type="ECO:0000256" key="4">
    <source>
        <dbReference type="SAM" id="SignalP"/>
    </source>
</evidence>
<feature type="domain" description="OmpA-like" evidence="5">
    <location>
        <begin position="80"/>
        <end position="194"/>
    </location>
</feature>
<evidence type="ECO:0000313" key="6">
    <source>
        <dbReference type="EMBL" id="AVO34546.1"/>
    </source>
</evidence>
<dbReference type="GO" id="GO:0009279">
    <property type="term" value="C:cell outer membrane"/>
    <property type="evidence" value="ECO:0007669"/>
    <property type="project" value="UniProtKB-SubCell"/>
</dbReference>
<dbReference type="CDD" id="cd07185">
    <property type="entry name" value="OmpA_C-like"/>
    <property type="match status" value="1"/>
</dbReference>
<dbReference type="PANTHER" id="PTHR30329">
    <property type="entry name" value="STATOR ELEMENT OF FLAGELLAR MOTOR COMPLEX"/>
    <property type="match status" value="1"/>
</dbReference>
<dbReference type="SUPFAM" id="SSF103088">
    <property type="entry name" value="OmpA-like"/>
    <property type="match status" value="1"/>
</dbReference>
<dbReference type="InterPro" id="IPR050330">
    <property type="entry name" value="Bact_OuterMem_StrucFunc"/>
</dbReference>
<evidence type="ECO:0000313" key="7">
    <source>
        <dbReference type="Proteomes" id="UP000239709"/>
    </source>
</evidence>
<keyword evidence="2 3" id="KW-0472">Membrane</keyword>
<keyword evidence="6" id="KW-0969">Cilium</keyword>
<dbReference type="Proteomes" id="UP000239709">
    <property type="component" value="Chromosome"/>
</dbReference>
<evidence type="ECO:0000259" key="5">
    <source>
        <dbReference type="PROSITE" id="PS51123"/>
    </source>
</evidence>
<keyword evidence="6" id="KW-0966">Cell projection</keyword>
<dbReference type="PANTHER" id="PTHR30329:SF20">
    <property type="entry name" value="EXPORTED PROTEIN"/>
    <property type="match status" value="1"/>
</dbReference>
<accession>A0A2S0MFE4</accession>
<protein>
    <submittedName>
        <fullName evidence="6">Flagellar motor protein MotB</fullName>
    </submittedName>
</protein>
<dbReference type="PROSITE" id="PS51257">
    <property type="entry name" value="PROKAR_LIPOPROTEIN"/>
    <property type="match status" value="1"/>
</dbReference>
<comment type="subcellular location">
    <subcellularLocation>
        <location evidence="1">Cell outer membrane</location>
    </subcellularLocation>
</comment>
<sequence length="194" mass="20777">MKLTAALSLLLALLAGCAPATRVVLLPQEGRQSAVVVEAGGATTTLAQPYTEALVYPRQPLEVDQISPEKVQTRYRELLAAQPAPEEKFTLYFETGGAQLTPESMAQLADLISRARARPGGEIIVTGHTDSVGAGPANDQLSLQRASAIRDLLVARGFDASRVDAVGRGEREPIVVTPDNTPEPRNRRAEITIR</sequence>
<dbReference type="InterPro" id="IPR036737">
    <property type="entry name" value="OmpA-like_sf"/>
</dbReference>
<dbReference type="Pfam" id="PF00691">
    <property type="entry name" value="OmpA"/>
    <property type="match status" value="1"/>
</dbReference>
<keyword evidence="4" id="KW-0732">Signal</keyword>
<dbReference type="PRINTS" id="PR01021">
    <property type="entry name" value="OMPADOMAIN"/>
</dbReference>
<dbReference type="AlphaFoldDB" id="A0A2S0MFE4"/>
<dbReference type="RefSeq" id="WP_106703098.1">
    <property type="nucleotide sequence ID" value="NZ_CP027666.1"/>
</dbReference>